<dbReference type="GO" id="GO:0016757">
    <property type="term" value="F:glycosyltransferase activity"/>
    <property type="evidence" value="ECO:0007669"/>
    <property type="project" value="InterPro"/>
</dbReference>
<feature type="domain" description="Glycosyl transferase family 1" evidence="2">
    <location>
        <begin position="213"/>
        <end position="371"/>
    </location>
</feature>
<reference evidence="4 5" key="1">
    <citation type="journal article" date="2016" name="Nat. Commun.">
        <title>Thousands of microbial genomes shed light on interconnected biogeochemical processes in an aquifer system.</title>
        <authorList>
            <person name="Anantharaman K."/>
            <person name="Brown C.T."/>
            <person name="Hug L.A."/>
            <person name="Sharon I."/>
            <person name="Castelle C.J."/>
            <person name="Probst A.J."/>
            <person name="Thomas B.C."/>
            <person name="Singh A."/>
            <person name="Wilkins M.J."/>
            <person name="Karaoz U."/>
            <person name="Brodie E.L."/>
            <person name="Williams K.H."/>
            <person name="Hubbard S.S."/>
            <person name="Banfield J.F."/>
        </authorList>
    </citation>
    <scope>NUCLEOTIDE SEQUENCE [LARGE SCALE GENOMIC DNA]</scope>
</reference>
<gene>
    <name evidence="4" type="ORF">A3A65_04870</name>
</gene>
<keyword evidence="1" id="KW-0808">Transferase</keyword>
<feature type="domain" description="Glycosyltransferase subfamily 4-like N-terminal" evidence="3">
    <location>
        <begin position="22"/>
        <end position="193"/>
    </location>
</feature>
<evidence type="ECO:0000256" key="1">
    <source>
        <dbReference type="ARBA" id="ARBA00022679"/>
    </source>
</evidence>
<dbReference type="PANTHER" id="PTHR46401">
    <property type="entry name" value="GLYCOSYLTRANSFERASE WBBK-RELATED"/>
    <property type="match status" value="1"/>
</dbReference>
<dbReference type="PANTHER" id="PTHR46401:SF2">
    <property type="entry name" value="GLYCOSYLTRANSFERASE WBBK-RELATED"/>
    <property type="match status" value="1"/>
</dbReference>
<name>A0A1G1W505_9BACT</name>
<evidence type="ECO:0000259" key="2">
    <source>
        <dbReference type="Pfam" id="PF00534"/>
    </source>
</evidence>
<organism evidence="4 5">
    <name type="scientific">Candidatus Chisholmbacteria bacterium RIFCSPLOWO2_01_FULL_49_14</name>
    <dbReference type="NCBI Taxonomy" id="1797593"/>
    <lineage>
        <taxon>Bacteria</taxon>
        <taxon>Candidatus Chisholmiibacteriota</taxon>
    </lineage>
</organism>
<dbReference type="Pfam" id="PF00534">
    <property type="entry name" value="Glycos_transf_1"/>
    <property type="match status" value="1"/>
</dbReference>
<comment type="caution">
    <text evidence="4">The sequence shown here is derived from an EMBL/GenBank/DDBJ whole genome shotgun (WGS) entry which is preliminary data.</text>
</comment>
<dbReference type="CDD" id="cd03801">
    <property type="entry name" value="GT4_PimA-like"/>
    <property type="match status" value="1"/>
</dbReference>
<dbReference type="InterPro" id="IPR001296">
    <property type="entry name" value="Glyco_trans_1"/>
</dbReference>
<dbReference type="GO" id="GO:0009103">
    <property type="term" value="P:lipopolysaccharide biosynthetic process"/>
    <property type="evidence" value="ECO:0007669"/>
    <property type="project" value="TreeGrafter"/>
</dbReference>
<evidence type="ECO:0000313" key="5">
    <source>
        <dbReference type="Proteomes" id="UP000176723"/>
    </source>
</evidence>
<evidence type="ECO:0000313" key="4">
    <source>
        <dbReference type="EMBL" id="OGY22457.1"/>
    </source>
</evidence>
<dbReference type="STRING" id="1797593.A3A65_04870"/>
<dbReference type="Pfam" id="PF13439">
    <property type="entry name" value="Glyco_transf_4"/>
    <property type="match status" value="1"/>
</dbReference>
<accession>A0A1G1W505</accession>
<evidence type="ECO:0000259" key="3">
    <source>
        <dbReference type="Pfam" id="PF13439"/>
    </source>
</evidence>
<dbReference type="Gene3D" id="3.40.50.2000">
    <property type="entry name" value="Glycogen Phosphorylase B"/>
    <property type="match status" value="2"/>
</dbReference>
<dbReference type="EMBL" id="MHCL01000003">
    <property type="protein sequence ID" value="OGY22457.1"/>
    <property type="molecule type" value="Genomic_DNA"/>
</dbReference>
<dbReference type="Proteomes" id="UP000176723">
    <property type="component" value="Unassembled WGS sequence"/>
</dbReference>
<dbReference type="AlphaFoldDB" id="A0A1G1W505"/>
<dbReference type="SUPFAM" id="SSF53756">
    <property type="entry name" value="UDP-Glycosyltransferase/glycogen phosphorylase"/>
    <property type="match status" value="1"/>
</dbReference>
<protein>
    <recommendedName>
        <fullName evidence="6">Glycosyl transferase family 1 domain-containing protein</fullName>
    </recommendedName>
</protein>
<sequence length="393" mass="45390">MKRKTKKLKVDVVNRYYYPVVAGIETLLTNVYPHLACKGWDVTIHVSKNTLSQKKILKDEEEINKVKVKRYYLGLFGFSPKIDWQNTSIVNIFNFDVFPHVRILLYCLILKYLGMKKFTLILSPQGGFTPEWSLFKPLSRVLKRIYHYTMGTYLINQVVDLVVAVSTWEKLELERKGVMKPQIVILPNGIEAEAYKNVDMLVSKHIEKKLTKIGKYIIQVGRIHPIKNYECSIKAVSKLPNSIKLVIVGPVVDSVYKRRISSLIKQLGLEDRIIFLGMVSNIDKYFLMKHAQMMIHTSLNESFCHVVNEAMSQGQICVVSDNSALPYLIEGGVNGYLVETHNYQGFANKISYVMEHSKSEIIRKMRNQNRKHALRYSWVNIGNKVDHLYRSSI</sequence>
<proteinExistence type="predicted"/>
<dbReference type="InterPro" id="IPR028098">
    <property type="entry name" value="Glyco_trans_4-like_N"/>
</dbReference>
<evidence type="ECO:0008006" key="6">
    <source>
        <dbReference type="Google" id="ProtNLM"/>
    </source>
</evidence>